<proteinExistence type="inferred from homology"/>
<keyword evidence="5" id="KW-0969">Cilium</keyword>
<gene>
    <name evidence="5" type="primary">flgD</name>
    <name evidence="5" type="ORF">WDJ61_06835</name>
</gene>
<accession>A0ABZ2NAI2</accession>
<dbReference type="NCBIfam" id="NF007197">
    <property type="entry name" value="PRK09618.1"/>
    <property type="match status" value="1"/>
</dbReference>
<dbReference type="Pfam" id="PF13861">
    <property type="entry name" value="FLgD_tudor"/>
    <property type="match status" value="1"/>
</dbReference>
<comment type="function">
    <text evidence="3">Required for flagellar hook formation. May act as a scaffolding protein.</text>
</comment>
<comment type="similarity">
    <text evidence="1 3">Belongs to the FlgD family.</text>
</comment>
<dbReference type="Pfam" id="PF03963">
    <property type="entry name" value="FlgD"/>
    <property type="match status" value="1"/>
</dbReference>
<keyword evidence="6" id="KW-1185">Reference proteome</keyword>
<name>A0ABZ2NAI2_9BACI</name>
<feature type="domain" description="FlgD Tudor-like" evidence="4">
    <location>
        <begin position="163"/>
        <end position="208"/>
    </location>
</feature>
<organism evidence="5 6">
    <name type="scientific">Bacillus kandeliae</name>
    <dbReference type="NCBI Taxonomy" id="3129297"/>
    <lineage>
        <taxon>Bacteria</taxon>
        <taxon>Bacillati</taxon>
        <taxon>Bacillota</taxon>
        <taxon>Bacilli</taxon>
        <taxon>Bacillales</taxon>
        <taxon>Bacillaceae</taxon>
        <taxon>Bacillus</taxon>
    </lineage>
</organism>
<dbReference type="EMBL" id="CP147404">
    <property type="protein sequence ID" value="WXB94336.1"/>
    <property type="molecule type" value="Genomic_DNA"/>
</dbReference>
<keyword evidence="5" id="KW-0282">Flagellum</keyword>
<keyword evidence="2 3" id="KW-1005">Bacterial flagellum biogenesis</keyword>
<sequence>MSQVSNIDDSLYLENNKKQRQTGNSSLGKDDFLKLLMVQLQNQDPLNPMEDKDMIAQMATFSTLEQQINMTAAIEELVQVQYASQMIGYHSFVGKEIKWHKIEADQDKPDEPPVVIEGTGKIVSVQFKEGGVEFTLEDGTKLEPGNISEIIGGTTSSGNSLVEASQLIGHKVTWEKEGAEQTATVQSVSMKDGNIWLHLDNGEKIAASALTKIE</sequence>
<dbReference type="InterPro" id="IPR025963">
    <property type="entry name" value="FLgD_Tudor"/>
</dbReference>
<evidence type="ECO:0000256" key="2">
    <source>
        <dbReference type="ARBA" id="ARBA00022795"/>
    </source>
</evidence>
<evidence type="ECO:0000259" key="4">
    <source>
        <dbReference type="Pfam" id="PF13861"/>
    </source>
</evidence>
<evidence type="ECO:0000256" key="3">
    <source>
        <dbReference type="RuleBase" id="RU362076"/>
    </source>
</evidence>
<evidence type="ECO:0000313" key="5">
    <source>
        <dbReference type="EMBL" id="WXB94336.1"/>
    </source>
</evidence>
<protein>
    <recommendedName>
        <fullName evidence="3">Basal-body rod modification protein FlgD</fullName>
    </recommendedName>
</protein>
<keyword evidence="5" id="KW-0966">Cell projection</keyword>
<reference evidence="5 6" key="1">
    <citation type="submission" date="2024-02" db="EMBL/GenBank/DDBJ databases">
        <title>Seven novel Bacillus-like species.</title>
        <authorList>
            <person name="Liu G."/>
        </authorList>
    </citation>
    <scope>NUCLEOTIDE SEQUENCE [LARGE SCALE GENOMIC DNA]</scope>
    <source>
        <strain evidence="5 6">FJAT-52991</strain>
    </source>
</reference>
<dbReference type="Proteomes" id="UP001387364">
    <property type="component" value="Chromosome"/>
</dbReference>
<evidence type="ECO:0000313" key="6">
    <source>
        <dbReference type="Proteomes" id="UP001387364"/>
    </source>
</evidence>
<evidence type="ECO:0000256" key="1">
    <source>
        <dbReference type="ARBA" id="ARBA00010577"/>
    </source>
</evidence>
<dbReference type="RefSeq" id="WP_338754005.1">
    <property type="nucleotide sequence ID" value="NZ_CP147404.1"/>
</dbReference>
<dbReference type="InterPro" id="IPR005648">
    <property type="entry name" value="FlgD"/>
</dbReference>